<reference evidence="8 9" key="1">
    <citation type="submission" date="2019-09" db="EMBL/GenBank/DDBJ databases">
        <title>Taxonomy of Antarctic Massilia spp.: description of Massilia rubra sp. nov., Massilia aquatica sp. nov., Massilia mucilaginosa sp. nov., Massilia frigida sp. nov. isolated from streams, lakes and regoliths.</title>
        <authorList>
            <person name="Holochova P."/>
            <person name="Sedlacek I."/>
            <person name="Kralova S."/>
            <person name="Maslanova I."/>
            <person name="Busse H.-J."/>
            <person name="Stankova E."/>
            <person name="Vrbovska V."/>
            <person name="Kovarovic V."/>
            <person name="Bartak M."/>
            <person name="Svec P."/>
            <person name="Pantucek R."/>
        </authorList>
    </citation>
    <scope>NUCLEOTIDE SEQUENCE [LARGE SCALE GENOMIC DNA]</scope>
    <source>
        <strain evidence="8 9">CCM 8692</strain>
    </source>
</reference>
<feature type="domain" description="Single Cache" evidence="7">
    <location>
        <begin position="26"/>
        <end position="103"/>
    </location>
</feature>
<dbReference type="SMART" id="SM01049">
    <property type="entry name" value="Cache_2"/>
    <property type="match status" value="1"/>
</dbReference>
<comment type="caution">
    <text evidence="8">The sequence shown here is derived from an EMBL/GenBank/DDBJ whole genome shotgun (WGS) entry which is preliminary data.</text>
</comment>
<evidence type="ECO:0000256" key="5">
    <source>
        <dbReference type="ARBA" id="ARBA00023136"/>
    </source>
</evidence>
<accession>A0ABX0LT97</accession>
<dbReference type="Pfam" id="PF17200">
    <property type="entry name" value="sCache_2"/>
    <property type="match status" value="1"/>
</dbReference>
<feature type="signal peptide" evidence="6">
    <location>
        <begin position="1"/>
        <end position="21"/>
    </location>
</feature>
<evidence type="ECO:0000259" key="7">
    <source>
        <dbReference type="SMART" id="SM01049"/>
    </source>
</evidence>
<keyword evidence="3" id="KW-0812">Transmembrane</keyword>
<evidence type="ECO:0000313" key="8">
    <source>
        <dbReference type="EMBL" id="NHZ37677.1"/>
    </source>
</evidence>
<organism evidence="8 9">
    <name type="scientific">Massilia rubra</name>
    <dbReference type="NCBI Taxonomy" id="2607910"/>
    <lineage>
        <taxon>Bacteria</taxon>
        <taxon>Pseudomonadati</taxon>
        <taxon>Pseudomonadota</taxon>
        <taxon>Betaproteobacteria</taxon>
        <taxon>Burkholderiales</taxon>
        <taxon>Oxalobacteraceae</taxon>
        <taxon>Telluria group</taxon>
        <taxon>Massilia</taxon>
    </lineage>
</organism>
<gene>
    <name evidence="8" type="ORF">F0185_29360</name>
</gene>
<evidence type="ECO:0000256" key="6">
    <source>
        <dbReference type="SAM" id="SignalP"/>
    </source>
</evidence>
<evidence type="ECO:0000256" key="1">
    <source>
        <dbReference type="ARBA" id="ARBA00004651"/>
    </source>
</evidence>
<keyword evidence="6" id="KW-0732">Signal</keyword>
<dbReference type="Proteomes" id="UP000785613">
    <property type="component" value="Unassembled WGS sequence"/>
</dbReference>
<dbReference type="RefSeq" id="WP_167231270.1">
    <property type="nucleotide sequence ID" value="NZ_VUYU01000032.1"/>
</dbReference>
<evidence type="ECO:0000256" key="3">
    <source>
        <dbReference type="ARBA" id="ARBA00022692"/>
    </source>
</evidence>
<keyword evidence="5" id="KW-0472">Membrane</keyword>
<dbReference type="InterPro" id="IPR033480">
    <property type="entry name" value="sCache_2"/>
</dbReference>
<comment type="subcellular location">
    <subcellularLocation>
        <location evidence="1">Cell membrane</location>
        <topology evidence="1">Multi-pass membrane protein</topology>
    </subcellularLocation>
</comment>
<evidence type="ECO:0000256" key="2">
    <source>
        <dbReference type="ARBA" id="ARBA00022475"/>
    </source>
</evidence>
<evidence type="ECO:0000256" key="4">
    <source>
        <dbReference type="ARBA" id="ARBA00022989"/>
    </source>
</evidence>
<evidence type="ECO:0000313" key="9">
    <source>
        <dbReference type="Proteomes" id="UP000785613"/>
    </source>
</evidence>
<dbReference type="EMBL" id="VUYU01000032">
    <property type="protein sequence ID" value="NHZ37677.1"/>
    <property type="molecule type" value="Genomic_DNA"/>
</dbReference>
<proteinExistence type="predicted"/>
<keyword evidence="9" id="KW-1185">Reference proteome</keyword>
<sequence>MKMLFTVATLGLAIAAGHACAAEPAEKDAIALVEKGAALVKSDGKAEMIKRINAKDPLFVQSAIYLYMSDAKTGVILAHPMNPALVGKDLIDVPDTNGKPFRRQGVDMVAKQGKGWIDYTYKNPASGKIEPKTTYLMRVDDVILQAGIYKK</sequence>
<protein>
    <submittedName>
        <fullName evidence="8">Cache type 2 domain-containing protein</fullName>
    </submittedName>
</protein>
<dbReference type="Gene3D" id="3.30.450.20">
    <property type="entry name" value="PAS domain"/>
    <property type="match status" value="1"/>
</dbReference>
<name>A0ABX0LT97_9BURK</name>
<keyword evidence="2" id="KW-1003">Cell membrane</keyword>
<keyword evidence="4" id="KW-1133">Transmembrane helix</keyword>
<feature type="chain" id="PRO_5046246109" evidence="6">
    <location>
        <begin position="22"/>
        <end position="151"/>
    </location>
</feature>